<evidence type="ECO:0000256" key="1">
    <source>
        <dbReference type="ARBA" id="ARBA00006484"/>
    </source>
</evidence>
<evidence type="ECO:0000313" key="5">
    <source>
        <dbReference type="Proteomes" id="UP000274843"/>
    </source>
</evidence>
<comment type="caution">
    <text evidence="4">The sequence shown here is derived from an EMBL/GenBank/DDBJ whole genome shotgun (WGS) entry which is preliminary data.</text>
</comment>
<dbReference type="InterPro" id="IPR036291">
    <property type="entry name" value="NAD(P)-bd_dom_sf"/>
</dbReference>
<dbReference type="PANTHER" id="PTHR43639:SF1">
    <property type="entry name" value="SHORT-CHAIN DEHYDROGENASE_REDUCTASE FAMILY PROTEIN"/>
    <property type="match status" value="1"/>
</dbReference>
<dbReference type="PRINTS" id="PR00080">
    <property type="entry name" value="SDRFAMILY"/>
</dbReference>
<dbReference type="GO" id="GO:0016491">
    <property type="term" value="F:oxidoreductase activity"/>
    <property type="evidence" value="ECO:0007669"/>
    <property type="project" value="UniProtKB-KW"/>
</dbReference>
<evidence type="ECO:0000259" key="3">
    <source>
        <dbReference type="SMART" id="SM00822"/>
    </source>
</evidence>
<dbReference type="SUPFAM" id="SSF51735">
    <property type="entry name" value="NAD(P)-binding Rossmann-fold domains"/>
    <property type="match status" value="1"/>
</dbReference>
<dbReference type="InterPro" id="IPR002347">
    <property type="entry name" value="SDR_fam"/>
</dbReference>
<evidence type="ECO:0000313" key="4">
    <source>
        <dbReference type="EMBL" id="ROS42947.1"/>
    </source>
</evidence>
<dbReference type="Proteomes" id="UP000274843">
    <property type="component" value="Unassembled WGS sequence"/>
</dbReference>
<dbReference type="CDD" id="cd05233">
    <property type="entry name" value="SDR_c"/>
    <property type="match status" value="1"/>
</dbReference>
<dbReference type="FunFam" id="3.40.50.720:FF:000084">
    <property type="entry name" value="Short-chain dehydrogenase reductase"/>
    <property type="match status" value="1"/>
</dbReference>
<dbReference type="PRINTS" id="PR00081">
    <property type="entry name" value="GDHRDH"/>
</dbReference>
<dbReference type="AlphaFoldDB" id="A0A3N2H227"/>
<dbReference type="Pfam" id="PF13561">
    <property type="entry name" value="adh_short_C2"/>
    <property type="match status" value="1"/>
</dbReference>
<proteinExistence type="inferred from homology"/>
<dbReference type="SMART" id="SM00822">
    <property type="entry name" value="PKS_KR"/>
    <property type="match status" value="1"/>
</dbReference>
<gene>
    <name evidence="4" type="ORF">EDD35_5348</name>
</gene>
<accession>A0A3N2H227</accession>
<dbReference type="Gene3D" id="3.40.50.720">
    <property type="entry name" value="NAD(P)-binding Rossmann-like Domain"/>
    <property type="match status" value="1"/>
</dbReference>
<evidence type="ECO:0000256" key="2">
    <source>
        <dbReference type="ARBA" id="ARBA00023002"/>
    </source>
</evidence>
<dbReference type="PROSITE" id="PS00061">
    <property type="entry name" value="ADH_SHORT"/>
    <property type="match status" value="1"/>
</dbReference>
<protein>
    <submittedName>
        <fullName evidence="4">7-alpha-hydroxysteroid dehydrogenase</fullName>
    </submittedName>
</protein>
<dbReference type="PANTHER" id="PTHR43639">
    <property type="entry name" value="OXIDOREDUCTASE, SHORT-CHAIN DEHYDROGENASE/REDUCTASE FAMILY (AFU_ORTHOLOGUE AFUA_5G02870)"/>
    <property type="match status" value="1"/>
</dbReference>
<comment type="similarity">
    <text evidence="1">Belongs to the short-chain dehydrogenases/reductases (SDR) family.</text>
</comment>
<feature type="domain" description="Ketoreductase" evidence="3">
    <location>
        <begin position="54"/>
        <end position="225"/>
    </location>
</feature>
<sequence>MEIDSTIDAFMDTLRADCAREFGRLDRPVLPRRTELEPVTVRRMILDRFRVTSRVAVVTGAGRGIGAGAAVALAEAGADVVISSRTKTDLDAVAARVADAGRRAHVVPADLSDPAAAAALAQAAVGEFGRVDIVVNNVGGTYPRPLLETTPEFLEEAFRFNVSTAHALTTAAVPLMTDGGAVVNISSNMGRVAGRGFAAYGTAKAALAHYTRLAAYDLAPRIRVNAIAVGSVATSALEVVVNNPEIKGKMEADTPLRRLGEVEDVAAAIVYLASPAGSFVTGKVLEVDGGLQAPNLELGLPDL</sequence>
<dbReference type="EMBL" id="RKHY01000001">
    <property type="protein sequence ID" value="ROS42947.1"/>
    <property type="molecule type" value="Genomic_DNA"/>
</dbReference>
<reference evidence="4 5" key="1">
    <citation type="submission" date="2018-11" db="EMBL/GenBank/DDBJ databases">
        <title>Sequencing the genomes of 1000 actinobacteria strains.</title>
        <authorList>
            <person name="Klenk H.-P."/>
        </authorList>
    </citation>
    <scope>NUCLEOTIDE SEQUENCE [LARGE SCALE GENOMIC DNA]</scope>
    <source>
        <strain evidence="4 5">DSM 44348</strain>
    </source>
</reference>
<dbReference type="InterPro" id="IPR020904">
    <property type="entry name" value="Sc_DH/Rdtase_CS"/>
</dbReference>
<keyword evidence="5" id="KW-1185">Reference proteome</keyword>
<dbReference type="NCBIfam" id="NF005873">
    <property type="entry name" value="PRK07814.1"/>
    <property type="match status" value="1"/>
</dbReference>
<keyword evidence="2" id="KW-0560">Oxidoreductase</keyword>
<organism evidence="4 5">
    <name type="scientific">Amycolatopsis thermoflava</name>
    <dbReference type="NCBI Taxonomy" id="84480"/>
    <lineage>
        <taxon>Bacteria</taxon>
        <taxon>Bacillati</taxon>
        <taxon>Actinomycetota</taxon>
        <taxon>Actinomycetes</taxon>
        <taxon>Pseudonocardiales</taxon>
        <taxon>Pseudonocardiaceae</taxon>
        <taxon>Amycolatopsis</taxon>
        <taxon>Amycolatopsis methanolica group</taxon>
    </lineage>
</organism>
<name>A0A3N2H227_9PSEU</name>
<dbReference type="InterPro" id="IPR057326">
    <property type="entry name" value="KR_dom"/>
</dbReference>